<evidence type="ECO:0000256" key="4">
    <source>
        <dbReference type="ARBA" id="ARBA00023163"/>
    </source>
</evidence>
<dbReference type="PANTHER" id="PTHR10985">
    <property type="entry name" value="BASIC HELIX-LOOP-HELIX TRANSCRIPTION FACTOR, HES-RELATED"/>
    <property type="match status" value="1"/>
</dbReference>
<dbReference type="Pfam" id="PF07527">
    <property type="entry name" value="Hairy_orange"/>
    <property type="match status" value="1"/>
</dbReference>
<keyword evidence="4" id="KW-0804">Transcription</keyword>
<gene>
    <name evidence="7" type="ORF">LSAA_5276</name>
</gene>
<dbReference type="Gene3D" id="6.10.250.980">
    <property type="match status" value="1"/>
</dbReference>
<sequence length="297" mass="33488">MMMQQQCYEQQHVKRSHSESDSDDGSRCHEVSGSGIGPNNRKRRRGMIEKRRRERINTSLGELKKLVPTALEKSGSAKLEKAEILQMTVEHLKEMQNNPNNAYDQTSKYEYQIMGIRECVAEVSRYLVSIEGMDSQDPLKLRLISHLQMYASQRASGTPPPPPPHPHPSHPATQNQHHFSHHQNWNYNYNYILPTTTNTTAVPPDVIGKNPSETSHHLIPSPHHEGYTSFHSVSSPDISSSPTSLHHPYYSNNNGYPQHSVPSSTQLTSSSHQNTVSSSVNNYGSKPYRPWGAEMAC</sequence>
<dbReference type="GO" id="GO:0046983">
    <property type="term" value="F:protein dimerization activity"/>
    <property type="evidence" value="ECO:0007669"/>
    <property type="project" value="InterPro"/>
</dbReference>
<dbReference type="InterPro" id="IPR050370">
    <property type="entry name" value="HES_HEY"/>
</dbReference>
<evidence type="ECO:0000313" key="8">
    <source>
        <dbReference type="Proteomes" id="UP000675881"/>
    </source>
</evidence>
<organism evidence="7 8">
    <name type="scientific">Lepeophtheirus salmonis</name>
    <name type="common">Salmon louse</name>
    <name type="synonym">Caligus salmonis</name>
    <dbReference type="NCBI Taxonomy" id="72036"/>
    <lineage>
        <taxon>Eukaryota</taxon>
        <taxon>Metazoa</taxon>
        <taxon>Ecdysozoa</taxon>
        <taxon>Arthropoda</taxon>
        <taxon>Crustacea</taxon>
        <taxon>Multicrustacea</taxon>
        <taxon>Hexanauplia</taxon>
        <taxon>Copepoda</taxon>
        <taxon>Siphonostomatoida</taxon>
        <taxon>Caligidae</taxon>
        <taxon>Lepeophtheirus</taxon>
    </lineage>
</organism>
<feature type="compositionally biased region" description="Basic and acidic residues" evidence="6">
    <location>
        <begin position="16"/>
        <end position="30"/>
    </location>
</feature>
<dbReference type="SUPFAM" id="SSF47459">
    <property type="entry name" value="HLH, helix-loop-helix DNA-binding domain"/>
    <property type="match status" value="1"/>
</dbReference>
<feature type="region of interest" description="Disordered" evidence="6">
    <location>
        <begin position="1"/>
        <end position="55"/>
    </location>
</feature>
<dbReference type="InterPro" id="IPR036638">
    <property type="entry name" value="HLH_DNA-bd_sf"/>
</dbReference>
<keyword evidence="8" id="KW-1185">Reference proteome</keyword>
<dbReference type="SMART" id="SM00511">
    <property type="entry name" value="ORANGE"/>
    <property type="match status" value="1"/>
</dbReference>
<evidence type="ECO:0000313" key="7">
    <source>
        <dbReference type="EMBL" id="CAF2847578.1"/>
    </source>
</evidence>
<evidence type="ECO:0000256" key="2">
    <source>
        <dbReference type="ARBA" id="ARBA00023015"/>
    </source>
</evidence>
<dbReference type="InterPro" id="IPR011598">
    <property type="entry name" value="bHLH_dom"/>
</dbReference>
<keyword evidence="3" id="KW-0238">DNA-binding</keyword>
<dbReference type="SMART" id="SM00353">
    <property type="entry name" value="HLH"/>
    <property type="match status" value="1"/>
</dbReference>
<feature type="compositionally biased region" description="Low complexity" evidence="6">
    <location>
        <begin position="229"/>
        <end position="244"/>
    </location>
</feature>
<keyword evidence="5" id="KW-0539">Nucleus</keyword>
<keyword evidence="2" id="KW-0805">Transcription regulation</keyword>
<dbReference type="InterPro" id="IPR003650">
    <property type="entry name" value="Orange_dom"/>
</dbReference>
<dbReference type="Gene3D" id="4.10.280.10">
    <property type="entry name" value="Helix-loop-helix DNA-binding domain"/>
    <property type="match status" value="1"/>
</dbReference>
<dbReference type="SUPFAM" id="SSF158457">
    <property type="entry name" value="Orange domain-like"/>
    <property type="match status" value="1"/>
</dbReference>
<dbReference type="OrthoDB" id="6371181at2759"/>
<evidence type="ECO:0000256" key="6">
    <source>
        <dbReference type="SAM" id="MobiDB-lite"/>
    </source>
</evidence>
<dbReference type="PROSITE" id="PS50888">
    <property type="entry name" value="BHLH"/>
    <property type="match status" value="1"/>
</dbReference>
<reference evidence="7" key="1">
    <citation type="submission" date="2021-02" db="EMBL/GenBank/DDBJ databases">
        <authorList>
            <person name="Bekaert M."/>
        </authorList>
    </citation>
    <scope>NUCLEOTIDE SEQUENCE</scope>
    <source>
        <strain evidence="7">IoA-00</strain>
    </source>
</reference>
<accession>A0A7R8H3L1</accession>
<dbReference type="AlphaFoldDB" id="A0A7R8H3L1"/>
<protein>
    <submittedName>
        <fullName evidence="7">HEY</fullName>
    </submittedName>
</protein>
<dbReference type="Pfam" id="PF00010">
    <property type="entry name" value="HLH"/>
    <property type="match status" value="1"/>
</dbReference>
<evidence type="ECO:0000256" key="5">
    <source>
        <dbReference type="ARBA" id="ARBA00023242"/>
    </source>
</evidence>
<dbReference type="GO" id="GO:0005634">
    <property type="term" value="C:nucleus"/>
    <property type="evidence" value="ECO:0007669"/>
    <property type="project" value="UniProtKB-SubCell"/>
</dbReference>
<name>A0A7R8H3L1_LEPSM</name>
<dbReference type="PROSITE" id="PS51054">
    <property type="entry name" value="ORANGE"/>
    <property type="match status" value="1"/>
</dbReference>
<dbReference type="GO" id="GO:0006355">
    <property type="term" value="P:regulation of DNA-templated transcription"/>
    <property type="evidence" value="ECO:0007669"/>
    <property type="project" value="InterPro"/>
</dbReference>
<proteinExistence type="predicted"/>
<evidence type="ECO:0000256" key="1">
    <source>
        <dbReference type="ARBA" id="ARBA00004123"/>
    </source>
</evidence>
<feature type="compositionally biased region" description="Low complexity" evidence="6">
    <location>
        <begin position="259"/>
        <end position="282"/>
    </location>
</feature>
<dbReference type="GO" id="GO:0003677">
    <property type="term" value="F:DNA binding"/>
    <property type="evidence" value="ECO:0007669"/>
    <property type="project" value="UniProtKB-KW"/>
</dbReference>
<feature type="region of interest" description="Disordered" evidence="6">
    <location>
        <begin position="202"/>
        <end position="285"/>
    </location>
</feature>
<dbReference type="EMBL" id="HG994593">
    <property type="protein sequence ID" value="CAF2847578.1"/>
    <property type="molecule type" value="Genomic_DNA"/>
</dbReference>
<comment type="subcellular location">
    <subcellularLocation>
        <location evidence="1">Nucleus</location>
    </subcellularLocation>
</comment>
<feature type="region of interest" description="Disordered" evidence="6">
    <location>
        <begin position="152"/>
        <end position="178"/>
    </location>
</feature>
<dbReference type="Proteomes" id="UP000675881">
    <property type="component" value="Chromosome 14"/>
</dbReference>
<evidence type="ECO:0000256" key="3">
    <source>
        <dbReference type="ARBA" id="ARBA00023125"/>
    </source>
</evidence>